<proteinExistence type="predicted"/>
<reference evidence="1" key="1">
    <citation type="submission" date="2019-08" db="EMBL/GenBank/DDBJ databases">
        <authorList>
            <person name="Kucharzyk K."/>
            <person name="Murdoch R.W."/>
            <person name="Higgins S."/>
            <person name="Loffler F."/>
        </authorList>
    </citation>
    <scope>NUCLEOTIDE SEQUENCE</scope>
</reference>
<evidence type="ECO:0008006" key="2">
    <source>
        <dbReference type="Google" id="ProtNLM"/>
    </source>
</evidence>
<protein>
    <recommendedName>
        <fullName evidence="2">Metanogen output domain-containing protein</fullName>
    </recommendedName>
</protein>
<gene>
    <name evidence="1" type="ORF">SDC9_54082</name>
</gene>
<dbReference type="AlphaFoldDB" id="A0A644X0S2"/>
<accession>A0A644X0S2</accession>
<organism evidence="1">
    <name type="scientific">bioreactor metagenome</name>
    <dbReference type="NCBI Taxonomy" id="1076179"/>
    <lineage>
        <taxon>unclassified sequences</taxon>
        <taxon>metagenomes</taxon>
        <taxon>ecological metagenomes</taxon>
    </lineage>
</organism>
<dbReference type="EMBL" id="VSSQ01001374">
    <property type="protein sequence ID" value="MPM07774.1"/>
    <property type="molecule type" value="Genomic_DNA"/>
</dbReference>
<comment type="caution">
    <text evidence="1">The sequence shown here is derived from an EMBL/GenBank/DDBJ whole genome shotgun (WGS) entry which is preliminary data.</text>
</comment>
<sequence>MEIEKRLTMLQNTYAASIAEIVNTYDRLKVLDTIVEKRRLRQAQTAPYINEQLGITCVEDVFIKLSEVYGCANWSVEKAEEEYIATASTCKLCALSKKMGGASPCSGWCLDPMTAMLIAACKIDLDNIKVKSTLQSGDCCKVIILKKNNDRKFKE</sequence>
<name>A0A644X0S2_9ZZZZ</name>
<evidence type="ECO:0000313" key="1">
    <source>
        <dbReference type="EMBL" id="MPM07774.1"/>
    </source>
</evidence>